<feature type="region of interest" description="Disordered" evidence="1">
    <location>
        <begin position="103"/>
        <end position="128"/>
    </location>
</feature>
<organism evidence="3 4">
    <name type="scientific">Ammonicoccus fulvus</name>
    <dbReference type="NCBI Taxonomy" id="3138240"/>
    <lineage>
        <taxon>Bacteria</taxon>
        <taxon>Bacillati</taxon>
        <taxon>Actinomycetota</taxon>
        <taxon>Actinomycetes</taxon>
        <taxon>Propionibacteriales</taxon>
        <taxon>Propionibacteriaceae</taxon>
        <taxon>Ammonicoccus</taxon>
    </lineage>
</organism>
<dbReference type="Proteomes" id="UP001442841">
    <property type="component" value="Chromosome"/>
</dbReference>
<dbReference type="InterPro" id="IPR009078">
    <property type="entry name" value="Ferritin-like_SF"/>
</dbReference>
<sequence>MTALPRRGFLTLAGALALGVTGCQLSDPRITGGPTAPPPRPTPTPVPDIPGLEAALRHESDLAALGKQALAAADRLQLGAGQRAALGWMSRDHGVHLTALLAPHPAERPTSPPTPGPRFTPRPEPTSSATLAAAARDGAIRDLTGRLDAALVDYRASARGSRGQMALLWGSLAAYARAAQVALVRDAPRPDPLVVPVRELEPWSDAEAEQQVLRQMHALVYGYQAAIPWFRRPESQTAYDLLVHWRDLRDRVTRLLRDRGQTAPAAEAAYALPVQPTDRNTAAELLWRMEAAFIPFAGAWLAAATEDESRRMAAEALEEAARLCLEWGGPMTTWPGWPG</sequence>
<gene>
    <name evidence="3" type="ORF">AADG42_07815</name>
</gene>
<evidence type="ECO:0000313" key="4">
    <source>
        <dbReference type="Proteomes" id="UP001442841"/>
    </source>
</evidence>
<dbReference type="Pfam" id="PF14530">
    <property type="entry name" value="DUF4439"/>
    <property type="match status" value="1"/>
</dbReference>
<dbReference type="InterPro" id="IPR012347">
    <property type="entry name" value="Ferritin-like"/>
</dbReference>
<feature type="region of interest" description="Disordered" evidence="1">
    <location>
        <begin position="25"/>
        <end position="46"/>
    </location>
</feature>
<dbReference type="EMBL" id="CP154795">
    <property type="protein sequence ID" value="XAN07201.1"/>
    <property type="molecule type" value="Genomic_DNA"/>
</dbReference>
<evidence type="ECO:0000313" key="3">
    <source>
        <dbReference type="EMBL" id="XAN07201.1"/>
    </source>
</evidence>
<dbReference type="SUPFAM" id="SSF47240">
    <property type="entry name" value="Ferritin-like"/>
    <property type="match status" value="1"/>
</dbReference>
<evidence type="ECO:0000259" key="2">
    <source>
        <dbReference type="Pfam" id="PF14530"/>
    </source>
</evidence>
<dbReference type="InterPro" id="IPR029447">
    <property type="entry name" value="DUF4439"/>
</dbReference>
<evidence type="ECO:0000256" key="1">
    <source>
        <dbReference type="SAM" id="MobiDB-lite"/>
    </source>
</evidence>
<feature type="compositionally biased region" description="Pro residues" evidence="1">
    <location>
        <begin position="35"/>
        <end position="46"/>
    </location>
</feature>
<feature type="domain" description="DUF4439" evidence="2">
    <location>
        <begin position="208"/>
        <end position="338"/>
    </location>
</feature>
<accession>A0ABZ3FMA9</accession>
<dbReference type="Gene3D" id="1.20.1260.10">
    <property type="match status" value="1"/>
</dbReference>
<dbReference type="RefSeq" id="WP_425308651.1">
    <property type="nucleotide sequence ID" value="NZ_CP154795.1"/>
</dbReference>
<keyword evidence="4" id="KW-1185">Reference proteome</keyword>
<reference evidence="3 4" key="1">
    <citation type="submission" date="2024-04" db="EMBL/GenBank/DDBJ databases">
        <title>Isolation of an actinomycete strain from pig manure.</title>
        <authorList>
            <person name="Gong T."/>
            <person name="Yu Z."/>
            <person name="An M."/>
            <person name="Wei C."/>
            <person name="Yang W."/>
            <person name="Liu L."/>
        </authorList>
    </citation>
    <scope>NUCLEOTIDE SEQUENCE [LARGE SCALE GENOMIC DNA]</scope>
    <source>
        <strain evidence="3 4">ZF39</strain>
    </source>
</reference>
<proteinExistence type="predicted"/>
<dbReference type="PROSITE" id="PS51257">
    <property type="entry name" value="PROKAR_LIPOPROTEIN"/>
    <property type="match status" value="1"/>
</dbReference>
<protein>
    <submittedName>
        <fullName evidence="3">DUF4439 domain-containing protein</fullName>
    </submittedName>
</protein>
<name>A0ABZ3FMA9_9ACTN</name>
<feature type="compositionally biased region" description="Low complexity" evidence="1">
    <location>
        <begin position="25"/>
        <end position="34"/>
    </location>
</feature>
<feature type="compositionally biased region" description="Pro residues" evidence="1">
    <location>
        <begin position="110"/>
        <end position="124"/>
    </location>
</feature>